<keyword evidence="2" id="KW-1185">Reference proteome</keyword>
<evidence type="ECO:0000313" key="2">
    <source>
        <dbReference type="Proteomes" id="UP000266188"/>
    </source>
</evidence>
<comment type="caution">
    <text evidence="1">The sequence shown here is derived from an EMBL/GenBank/DDBJ whole genome shotgun (WGS) entry which is preliminary data.</text>
</comment>
<evidence type="ECO:0000313" key="1">
    <source>
        <dbReference type="EMBL" id="RJE26740.1"/>
    </source>
</evidence>
<dbReference type="Proteomes" id="UP000266188">
    <property type="component" value="Unassembled WGS sequence"/>
</dbReference>
<sequence>MVSVTIRAANIKIVGCNTFRFGVDILHHHRAGHIQLHCGNFPCLTGKIAQWNPGELEFVHHLDYG</sequence>
<proteinExistence type="predicted"/>
<name>A0A3A2ZVI5_9EURO</name>
<dbReference type="EMBL" id="MVGC01000016">
    <property type="protein sequence ID" value="RJE26740.1"/>
    <property type="molecule type" value="Genomic_DNA"/>
</dbReference>
<protein>
    <submittedName>
        <fullName evidence="1">Uncharacterized protein</fullName>
    </submittedName>
</protein>
<gene>
    <name evidence="1" type="ORF">PHISCL_00971</name>
</gene>
<dbReference type="AlphaFoldDB" id="A0A3A2ZVI5"/>
<organism evidence="1 2">
    <name type="scientific">Aspergillus sclerotialis</name>
    <dbReference type="NCBI Taxonomy" id="2070753"/>
    <lineage>
        <taxon>Eukaryota</taxon>
        <taxon>Fungi</taxon>
        <taxon>Dikarya</taxon>
        <taxon>Ascomycota</taxon>
        <taxon>Pezizomycotina</taxon>
        <taxon>Eurotiomycetes</taxon>
        <taxon>Eurotiomycetidae</taxon>
        <taxon>Eurotiales</taxon>
        <taxon>Aspergillaceae</taxon>
        <taxon>Aspergillus</taxon>
        <taxon>Aspergillus subgen. Polypaecilum</taxon>
    </lineage>
</organism>
<reference evidence="2" key="1">
    <citation type="submission" date="2017-02" db="EMBL/GenBank/DDBJ databases">
        <authorList>
            <person name="Tafer H."/>
            <person name="Lopandic K."/>
        </authorList>
    </citation>
    <scope>NUCLEOTIDE SEQUENCE [LARGE SCALE GENOMIC DNA]</scope>
    <source>
        <strain evidence="2">CBS 366.77</strain>
    </source>
</reference>
<accession>A0A3A2ZVI5</accession>